<gene>
    <name evidence="8" type="ORF">CAMP_LOCUS8039</name>
</gene>
<evidence type="ECO:0000259" key="6">
    <source>
        <dbReference type="Pfam" id="PF02637"/>
    </source>
</evidence>
<dbReference type="OrthoDB" id="1722066at2759"/>
<dbReference type="AlphaFoldDB" id="A0A9P1MZH5"/>
<reference evidence="8" key="1">
    <citation type="submission" date="2022-11" db="EMBL/GenBank/DDBJ databases">
        <authorList>
            <person name="Kikuchi T."/>
        </authorList>
    </citation>
    <scope>NUCLEOTIDE SEQUENCE</scope>
    <source>
        <strain evidence="8">PS1010</strain>
    </source>
</reference>
<evidence type="ECO:0000256" key="2">
    <source>
        <dbReference type="ARBA" id="ARBA00022741"/>
    </source>
</evidence>
<comment type="function">
    <text evidence="5">Allows the formation of correctly charged Gln-tRNA(Gln) through the transamidation of misacylated Glu-tRNA(Gln) in the mitochondria. The reaction takes place in the presence of glutamine and ATP through an activated gamma-phospho-Glu-tRNA(Gln).</text>
</comment>
<dbReference type="Proteomes" id="UP001152747">
    <property type="component" value="Unassembled WGS sequence"/>
</dbReference>
<dbReference type="Pfam" id="PF02934">
    <property type="entry name" value="GatB_N"/>
    <property type="match status" value="1"/>
</dbReference>
<keyword evidence="2 5" id="KW-0547">Nucleotide-binding</keyword>
<evidence type="ECO:0000256" key="3">
    <source>
        <dbReference type="ARBA" id="ARBA00022840"/>
    </source>
</evidence>
<feature type="domain" description="Asn/Gln amidotransferase" evidence="6">
    <location>
        <begin position="320"/>
        <end position="470"/>
    </location>
</feature>
<dbReference type="Pfam" id="PF02637">
    <property type="entry name" value="GatB_Yqey"/>
    <property type="match status" value="1"/>
</dbReference>
<evidence type="ECO:0000259" key="7">
    <source>
        <dbReference type="Pfam" id="PF02934"/>
    </source>
</evidence>
<dbReference type="GO" id="GO:0050567">
    <property type="term" value="F:glutaminyl-tRNA synthase (glutamine-hydrolyzing) activity"/>
    <property type="evidence" value="ECO:0007669"/>
    <property type="project" value="UniProtKB-UniRule"/>
</dbReference>
<dbReference type="InterPro" id="IPR017959">
    <property type="entry name" value="Asn/Gln-tRNA_amidoTrfase_suB/E"/>
</dbReference>
<dbReference type="InterPro" id="IPR006075">
    <property type="entry name" value="Asn/Gln-tRNA_Trfase_suB/E_cat"/>
</dbReference>
<dbReference type="PANTHER" id="PTHR11659">
    <property type="entry name" value="GLUTAMYL-TRNA GLN AMIDOTRANSFERASE SUBUNIT B MITOCHONDRIAL AND PROKARYOTIC PET112-RELATED"/>
    <property type="match status" value="1"/>
</dbReference>
<keyword evidence="1 5" id="KW-0436">Ligase</keyword>
<dbReference type="PANTHER" id="PTHR11659:SF0">
    <property type="entry name" value="GLUTAMYL-TRNA(GLN) AMIDOTRANSFERASE SUBUNIT B, MITOCHONDRIAL"/>
    <property type="match status" value="1"/>
</dbReference>
<dbReference type="InterPro" id="IPR017958">
    <property type="entry name" value="Gln-tRNA_amidoTrfase_suB_CS"/>
</dbReference>
<dbReference type="InterPro" id="IPR014746">
    <property type="entry name" value="Gln_synth/guanido_kin_cat_dom"/>
</dbReference>
<dbReference type="GO" id="GO:0030956">
    <property type="term" value="C:glutamyl-tRNA(Gln) amidotransferase complex"/>
    <property type="evidence" value="ECO:0007669"/>
    <property type="project" value="UniProtKB-UniRule"/>
</dbReference>
<accession>A0A9P1MZH5</accession>
<evidence type="ECO:0000256" key="4">
    <source>
        <dbReference type="ARBA" id="ARBA00022917"/>
    </source>
</evidence>
<comment type="catalytic activity">
    <reaction evidence="5">
        <text>L-glutamyl-tRNA(Gln) + L-glutamine + ATP + H2O = L-glutaminyl-tRNA(Gln) + L-glutamate + ADP + phosphate + H(+)</text>
        <dbReference type="Rhea" id="RHEA:17521"/>
        <dbReference type="Rhea" id="RHEA-COMP:9681"/>
        <dbReference type="Rhea" id="RHEA-COMP:9684"/>
        <dbReference type="ChEBI" id="CHEBI:15377"/>
        <dbReference type="ChEBI" id="CHEBI:15378"/>
        <dbReference type="ChEBI" id="CHEBI:29985"/>
        <dbReference type="ChEBI" id="CHEBI:30616"/>
        <dbReference type="ChEBI" id="CHEBI:43474"/>
        <dbReference type="ChEBI" id="CHEBI:58359"/>
        <dbReference type="ChEBI" id="CHEBI:78520"/>
        <dbReference type="ChEBI" id="CHEBI:78521"/>
        <dbReference type="ChEBI" id="CHEBI:456216"/>
    </reaction>
</comment>
<protein>
    <recommendedName>
        <fullName evidence="5">Glutamyl-tRNA(Gln) amidotransferase subunit B, mitochondrial</fullName>
        <shortName evidence="5">Glu-AdT subunit B</shortName>
        <ecNumber evidence="5">6.3.5.-</ecNumber>
    </recommendedName>
</protein>
<evidence type="ECO:0000313" key="8">
    <source>
        <dbReference type="EMBL" id="CAI5445402.1"/>
    </source>
</evidence>
<dbReference type="GO" id="GO:0070681">
    <property type="term" value="P:glutaminyl-tRNAGln biosynthesis via transamidation"/>
    <property type="evidence" value="ECO:0007669"/>
    <property type="project" value="UniProtKB-UniRule"/>
</dbReference>
<dbReference type="InterPro" id="IPR004413">
    <property type="entry name" value="GatB"/>
</dbReference>
<organism evidence="8 9">
    <name type="scientific">Caenorhabditis angaria</name>
    <dbReference type="NCBI Taxonomy" id="860376"/>
    <lineage>
        <taxon>Eukaryota</taxon>
        <taxon>Metazoa</taxon>
        <taxon>Ecdysozoa</taxon>
        <taxon>Nematoda</taxon>
        <taxon>Chromadorea</taxon>
        <taxon>Rhabditida</taxon>
        <taxon>Rhabditina</taxon>
        <taxon>Rhabditomorpha</taxon>
        <taxon>Rhabditoidea</taxon>
        <taxon>Rhabditidae</taxon>
        <taxon>Peloderinae</taxon>
        <taxon>Caenorhabditis</taxon>
    </lineage>
</organism>
<keyword evidence="3 5" id="KW-0067">ATP-binding</keyword>
<dbReference type="EC" id="6.3.5.-" evidence="5"/>
<evidence type="ECO:0000313" key="9">
    <source>
        <dbReference type="Proteomes" id="UP001152747"/>
    </source>
</evidence>
<dbReference type="GO" id="GO:0032543">
    <property type="term" value="P:mitochondrial translation"/>
    <property type="evidence" value="ECO:0007669"/>
    <property type="project" value="UniProtKB-UniRule"/>
</dbReference>
<evidence type="ECO:0000256" key="1">
    <source>
        <dbReference type="ARBA" id="ARBA00022598"/>
    </source>
</evidence>
<dbReference type="NCBIfam" id="NF004012">
    <property type="entry name" value="PRK05477.1-2"/>
    <property type="match status" value="1"/>
</dbReference>
<dbReference type="GO" id="GO:0005739">
    <property type="term" value="C:mitochondrion"/>
    <property type="evidence" value="ECO:0007669"/>
    <property type="project" value="UniProtKB-SubCell"/>
</dbReference>
<comment type="similarity">
    <text evidence="5">Belongs to the GatB/GatE family. GatB subfamily.</text>
</comment>
<dbReference type="GO" id="GO:0005524">
    <property type="term" value="F:ATP binding"/>
    <property type="evidence" value="ECO:0007669"/>
    <property type="project" value="UniProtKB-KW"/>
</dbReference>
<keyword evidence="4 5" id="KW-0648">Protein biosynthesis</keyword>
<dbReference type="PROSITE" id="PS01234">
    <property type="entry name" value="GATB"/>
    <property type="match status" value="1"/>
</dbReference>
<dbReference type="InterPro" id="IPR018027">
    <property type="entry name" value="Asn/Gln_amidotransferase"/>
</dbReference>
<sequence length="475" mass="55192">MNGVHIQLNTRTKLFSRTLNGESSPNRLVSPLDMATPGILPSLNRKCVLHALKMGMLFNCEIPKISRFDRKHYFYADMPAGYQITQNEKPIAKNGRFGFYVFDEKIEPYWKEVDIIQLQLEQDSGKTIHIDNKSLIDYNRAGCALVEVVTTPCFSTALEAICFVQQLRLILMNYGICDGEMHKGQIRVDANVSLSFDDITGTRTEIKNMNSIRSIHTAINYEIARQFEILSNGGIVINETRAADNEERTVSMRDKEVETDYRFMVEPNLPNLVIKDEWLDSVRQSLNSTSKPKFEILREKYGFDARSSIHISEDSQLLRFVEKCVEFGATRTILIWMRELKTIMQRSKSVYPPQSQFFIRQFVDLIGFFEAGRLTRLRMLDLLRIYSTSEQEIRNVEQLIDDNNYWKITDETEIMQIVENVLENPKNLKIVEKLRTGFHAKSFNKIRNLIVDLSEKRIEVEEVENILRTKFNLVQ</sequence>
<dbReference type="NCBIfam" id="TIGR00133">
    <property type="entry name" value="gatB"/>
    <property type="match status" value="1"/>
</dbReference>
<name>A0A9P1MZH5_9PELO</name>
<comment type="caution">
    <text evidence="8">The sequence shown here is derived from an EMBL/GenBank/DDBJ whole genome shotgun (WGS) entry which is preliminary data.</text>
</comment>
<comment type="subunit">
    <text evidence="5">Subunit of the heterotrimeric GatCAB amidotransferase (AdT) complex, composed of A, B and C subunits.</text>
</comment>
<proteinExistence type="inferred from homology"/>
<dbReference type="EMBL" id="CANHGI010000003">
    <property type="protein sequence ID" value="CAI5445402.1"/>
    <property type="molecule type" value="Genomic_DNA"/>
</dbReference>
<dbReference type="SUPFAM" id="SSF55931">
    <property type="entry name" value="Glutamine synthetase/guanido kinase"/>
    <property type="match status" value="1"/>
</dbReference>
<keyword evidence="5" id="KW-0496">Mitochondrion</keyword>
<feature type="domain" description="Aspartyl/Glutamyl-tRNA(Gln) amidotransferase subunit B/E catalytic" evidence="7">
    <location>
        <begin position="4"/>
        <end position="279"/>
    </location>
</feature>
<evidence type="ECO:0000256" key="5">
    <source>
        <dbReference type="HAMAP-Rule" id="MF_03147"/>
    </source>
</evidence>
<keyword evidence="9" id="KW-1185">Reference proteome</keyword>
<comment type="subcellular location">
    <subcellularLocation>
        <location evidence="5">Mitochondrion</location>
    </subcellularLocation>
</comment>
<dbReference type="HAMAP" id="MF_00121">
    <property type="entry name" value="GatB"/>
    <property type="match status" value="1"/>
</dbReference>